<comment type="caution">
    <text evidence="6">The sequence shown here is derived from an EMBL/GenBank/DDBJ whole genome shotgun (WGS) entry which is preliminary data.</text>
</comment>
<dbReference type="GO" id="GO:0005737">
    <property type="term" value="C:cytoplasm"/>
    <property type="evidence" value="ECO:0007669"/>
    <property type="project" value="TreeGrafter"/>
</dbReference>
<keyword evidence="7" id="KW-1185">Reference proteome</keyword>
<dbReference type="GO" id="GO:0000828">
    <property type="term" value="F:inositol hexakisphosphate kinase activity"/>
    <property type="evidence" value="ECO:0007669"/>
    <property type="project" value="TreeGrafter"/>
</dbReference>
<feature type="compositionally biased region" description="Basic residues" evidence="5">
    <location>
        <begin position="450"/>
        <end position="465"/>
    </location>
</feature>
<dbReference type="GO" id="GO:0005634">
    <property type="term" value="C:nucleus"/>
    <property type="evidence" value="ECO:0007669"/>
    <property type="project" value="TreeGrafter"/>
</dbReference>
<dbReference type="InterPro" id="IPR005522">
    <property type="entry name" value="IPK"/>
</dbReference>
<accession>A0A9Q0RSN7</accession>
<protein>
    <recommendedName>
        <fullName evidence="4">Kinase</fullName>
        <ecNumber evidence="4">2.7.-.-</ecNumber>
    </recommendedName>
</protein>
<dbReference type="PANTHER" id="PTHR12400:SF21">
    <property type="entry name" value="KINASE"/>
    <property type="match status" value="1"/>
</dbReference>
<dbReference type="Pfam" id="PF03770">
    <property type="entry name" value="IPK"/>
    <property type="match status" value="1"/>
</dbReference>
<evidence type="ECO:0000256" key="1">
    <source>
        <dbReference type="ARBA" id="ARBA00007374"/>
    </source>
</evidence>
<dbReference type="EC" id="2.7.-.-" evidence="4"/>
<organism evidence="6 7">
    <name type="scientific">Blomia tropicalis</name>
    <name type="common">Mite</name>
    <dbReference type="NCBI Taxonomy" id="40697"/>
    <lineage>
        <taxon>Eukaryota</taxon>
        <taxon>Metazoa</taxon>
        <taxon>Ecdysozoa</taxon>
        <taxon>Arthropoda</taxon>
        <taxon>Chelicerata</taxon>
        <taxon>Arachnida</taxon>
        <taxon>Acari</taxon>
        <taxon>Acariformes</taxon>
        <taxon>Sarcoptiformes</taxon>
        <taxon>Astigmata</taxon>
        <taxon>Glycyphagoidea</taxon>
        <taxon>Echimyopodidae</taxon>
        <taxon>Blomia</taxon>
    </lineage>
</organism>
<evidence type="ECO:0000256" key="5">
    <source>
        <dbReference type="SAM" id="MobiDB-lite"/>
    </source>
</evidence>
<gene>
    <name evidence="6" type="ORF">RDWZM_003016</name>
</gene>
<dbReference type="SUPFAM" id="SSF56104">
    <property type="entry name" value="SAICAR synthase-like"/>
    <property type="match status" value="1"/>
</dbReference>
<feature type="compositionally biased region" description="Low complexity" evidence="5">
    <location>
        <begin position="88"/>
        <end position="102"/>
    </location>
</feature>
<dbReference type="PANTHER" id="PTHR12400">
    <property type="entry name" value="INOSITOL POLYPHOSPHATE KINASE"/>
    <property type="match status" value="1"/>
</dbReference>
<sequence>MDTSTIGKLSQHFDVSTTVRTDLFTHRTVIDNHSTSNNNNNNHENKISSSPPSSLNDQLMPTITCPSERNKLFRSNSLIRIDDDSNDESQSSSSICSNSSNNNDDEHRKYPHSDSECAPSTEDYPGSNRKKLTVLLPFNHQSTLCKPLVQRELVFYLNIPRQLKSYVPNYKGVVEIRHKLRFYAFGKYYIKLSSSMYIDLKMGTRQHGDDASDEKRNRQMAKCAATTSASLGVRICGMQTYHRVSENNYRLYQVDKYYGRKIANEIGLQNELEIYFKNRSYLIGPIIKRLKELKSKISETLKQTSLKFYSSSILIVSEGCLTAHQNQNKSGQLITEHTINSSVSDGCSTSEKGMTSTMPIDSRYVAKAFACGRDHRRRTSIKEPEFDVRMIDFAHTSFSSSSSDGFTVGLDSLVRLLNNIKNGNKSQQMERKESLNKKRRRSSHTENNNHHHHNHHNSWSSHRKHETSSSESTDADEQEFLMNEDTIMVP</sequence>
<proteinExistence type="inferred from homology"/>
<dbReference type="GO" id="GO:0046854">
    <property type="term" value="P:phosphatidylinositol phosphate biosynthetic process"/>
    <property type="evidence" value="ECO:0007669"/>
    <property type="project" value="TreeGrafter"/>
</dbReference>
<evidence type="ECO:0000313" key="6">
    <source>
        <dbReference type="EMBL" id="KAJ6224471.1"/>
    </source>
</evidence>
<feature type="compositionally biased region" description="Low complexity" evidence="5">
    <location>
        <begin position="32"/>
        <end position="50"/>
    </location>
</feature>
<comment type="similarity">
    <text evidence="1 4">Belongs to the inositol phosphokinase (IPK) family.</text>
</comment>
<dbReference type="AlphaFoldDB" id="A0A9Q0RSN7"/>
<evidence type="ECO:0000313" key="7">
    <source>
        <dbReference type="Proteomes" id="UP001142055"/>
    </source>
</evidence>
<dbReference type="Proteomes" id="UP001142055">
    <property type="component" value="Chromosome 1"/>
</dbReference>
<feature type="region of interest" description="Disordered" evidence="5">
    <location>
        <begin position="421"/>
        <end position="490"/>
    </location>
</feature>
<evidence type="ECO:0000256" key="2">
    <source>
        <dbReference type="ARBA" id="ARBA00022679"/>
    </source>
</evidence>
<feature type="region of interest" description="Disordered" evidence="5">
    <location>
        <begin position="81"/>
        <end position="126"/>
    </location>
</feature>
<name>A0A9Q0RSN7_BLOTA</name>
<keyword evidence="2 4" id="KW-0808">Transferase</keyword>
<dbReference type="GO" id="GO:0032958">
    <property type="term" value="P:inositol phosphate biosynthetic process"/>
    <property type="evidence" value="ECO:0007669"/>
    <property type="project" value="InterPro"/>
</dbReference>
<keyword evidence="3 4" id="KW-0418">Kinase</keyword>
<evidence type="ECO:0000256" key="3">
    <source>
        <dbReference type="ARBA" id="ARBA00022777"/>
    </source>
</evidence>
<dbReference type="Gene3D" id="3.30.470.160">
    <property type="entry name" value="Inositol polyphosphate kinase"/>
    <property type="match status" value="1"/>
</dbReference>
<feature type="compositionally biased region" description="Polar residues" evidence="5">
    <location>
        <begin position="51"/>
        <end position="67"/>
    </location>
</feature>
<reference evidence="6" key="1">
    <citation type="submission" date="2022-12" db="EMBL/GenBank/DDBJ databases">
        <title>Genome assemblies of Blomia tropicalis.</title>
        <authorList>
            <person name="Cui Y."/>
        </authorList>
    </citation>
    <scope>NUCLEOTIDE SEQUENCE</scope>
    <source>
        <tissue evidence="6">Adult mites</tissue>
    </source>
</reference>
<feature type="region of interest" description="Disordered" evidence="5">
    <location>
        <begin position="31"/>
        <end position="67"/>
    </location>
</feature>
<dbReference type="InterPro" id="IPR038286">
    <property type="entry name" value="IPK_sf"/>
</dbReference>
<evidence type="ECO:0000256" key="4">
    <source>
        <dbReference type="RuleBase" id="RU363090"/>
    </source>
</evidence>
<dbReference type="EMBL" id="JAPWDV010000001">
    <property type="protein sequence ID" value="KAJ6224471.1"/>
    <property type="molecule type" value="Genomic_DNA"/>
</dbReference>
<feature type="compositionally biased region" description="Basic and acidic residues" evidence="5">
    <location>
        <begin position="104"/>
        <end position="115"/>
    </location>
</feature>